<evidence type="ECO:0000256" key="2">
    <source>
        <dbReference type="ARBA" id="ARBA00008473"/>
    </source>
</evidence>
<dbReference type="GO" id="GO:0005801">
    <property type="term" value="C:cis-Golgi network"/>
    <property type="evidence" value="ECO:0007669"/>
    <property type="project" value="InterPro"/>
</dbReference>
<dbReference type="InterPro" id="IPR023601">
    <property type="entry name" value="Golgi_SNAP_su1"/>
</dbReference>
<evidence type="ECO:0000256" key="6">
    <source>
        <dbReference type="ARBA" id="ARBA00022989"/>
    </source>
</evidence>
<evidence type="ECO:0000256" key="3">
    <source>
        <dbReference type="ARBA" id="ARBA00022448"/>
    </source>
</evidence>
<organism evidence="11">
    <name type="scientific">Neobodo designis</name>
    <name type="common">Flagellated protozoan</name>
    <name type="synonym">Bodo designis</name>
    <dbReference type="NCBI Taxonomy" id="312471"/>
    <lineage>
        <taxon>Eukaryota</taxon>
        <taxon>Discoba</taxon>
        <taxon>Euglenozoa</taxon>
        <taxon>Kinetoplastea</taxon>
        <taxon>Metakinetoplastina</taxon>
        <taxon>Neobodonida</taxon>
        <taxon>Neobodo</taxon>
    </lineage>
</organism>
<reference evidence="11" key="1">
    <citation type="submission" date="2021-01" db="EMBL/GenBank/DDBJ databases">
        <authorList>
            <person name="Corre E."/>
            <person name="Pelletier E."/>
            <person name="Niang G."/>
            <person name="Scheremetjew M."/>
            <person name="Finn R."/>
            <person name="Kale V."/>
            <person name="Holt S."/>
            <person name="Cochrane G."/>
            <person name="Meng A."/>
            <person name="Brown T."/>
            <person name="Cohen L."/>
        </authorList>
    </citation>
    <scope>NUCLEOTIDE SEQUENCE</scope>
    <source>
        <strain evidence="11">CCAP 1951/1</strain>
    </source>
</reference>
<dbReference type="GO" id="GO:0048219">
    <property type="term" value="P:inter-Golgi cisterna vesicle-mediated transport"/>
    <property type="evidence" value="ECO:0007669"/>
    <property type="project" value="TreeGrafter"/>
</dbReference>
<evidence type="ECO:0008006" key="12">
    <source>
        <dbReference type="Google" id="ProtNLM"/>
    </source>
</evidence>
<dbReference type="GO" id="GO:0005484">
    <property type="term" value="F:SNAP receptor activity"/>
    <property type="evidence" value="ECO:0007669"/>
    <property type="project" value="TreeGrafter"/>
</dbReference>
<dbReference type="GO" id="GO:0031201">
    <property type="term" value="C:SNARE complex"/>
    <property type="evidence" value="ECO:0007669"/>
    <property type="project" value="TreeGrafter"/>
</dbReference>
<dbReference type="Pfam" id="PF12352">
    <property type="entry name" value="V-SNARE_C"/>
    <property type="match status" value="1"/>
</dbReference>
<keyword evidence="6 10" id="KW-1133">Transmembrane helix</keyword>
<dbReference type="GO" id="GO:0000139">
    <property type="term" value="C:Golgi membrane"/>
    <property type="evidence" value="ECO:0007669"/>
    <property type="project" value="UniProtKB-SubCell"/>
</dbReference>
<sequence>MMDFNGQRKMWESFRADARRKDTELENRLTKLEALAHKCDAATYAEFSRAHDAAQVELNELTSVIRSMSDVVSSQMTQSGPDNEVGAMHRATQRLEDVAQDKQVALKRVSMEARKRKERAELLHNVHTEIAIHDESEEMRHLANEQDSLRHTQRQTRTLLEQAEANRDKLRQQREMFNRIGDNALAVAEQVPVIKDLLKRIDSKRRREAVILAIVIAICLLLVIVFW</sequence>
<accession>A0A7S1QIK6</accession>
<keyword evidence="8 10" id="KW-0472">Membrane</keyword>
<dbReference type="GO" id="GO:0015031">
    <property type="term" value="P:protein transport"/>
    <property type="evidence" value="ECO:0007669"/>
    <property type="project" value="UniProtKB-KW"/>
</dbReference>
<keyword evidence="7" id="KW-0333">Golgi apparatus</keyword>
<evidence type="ECO:0000256" key="4">
    <source>
        <dbReference type="ARBA" id="ARBA00022692"/>
    </source>
</evidence>
<feature type="coiled-coil region" evidence="9">
    <location>
        <begin position="153"/>
        <end position="180"/>
    </location>
</feature>
<dbReference type="GO" id="GO:0006906">
    <property type="term" value="P:vesicle fusion"/>
    <property type="evidence" value="ECO:0007669"/>
    <property type="project" value="TreeGrafter"/>
</dbReference>
<dbReference type="PANTHER" id="PTHR21094">
    <property type="entry name" value="GOS-28 SNARE- RELATED"/>
    <property type="match status" value="1"/>
</dbReference>
<dbReference type="EMBL" id="HBGF01040374">
    <property type="protein sequence ID" value="CAD9139785.1"/>
    <property type="molecule type" value="Transcribed_RNA"/>
</dbReference>
<dbReference type="PANTHER" id="PTHR21094:SF2">
    <property type="entry name" value="GOLGI SNAP RECEPTOR COMPLEX MEMBER 1"/>
    <property type="match status" value="1"/>
</dbReference>
<evidence type="ECO:0000313" key="11">
    <source>
        <dbReference type="EMBL" id="CAD9139785.1"/>
    </source>
</evidence>
<keyword evidence="4 10" id="KW-0812">Transmembrane</keyword>
<dbReference type="AlphaFoldDB" id="A0A7S1QIK6"/>
<evidence type="ECO:0000256" key="7">
    <source>
        <dbReference type="ARBA" id="ARBA00023034"/>
    </source>
</evidence>
<evidence type="ECO:0000256" key="8">
    <source>
        <dbReference type="ARBA" id="ARBA00023136"/>
    </source>
</evidence>
<dbReference type="GO" id="GO:0006888">
    <property type="term" value="P:endoplasmic reticulum to Golgi vesicle-mediated transport"/>
    <property type="evidence" value="ECO:0007669"/>
    <property type="project" value="InterPro"/>
</dbReference>
<dbReference type="GO" id="GO:0005797">
    <property type="term" value="C:Golgi medial cisterna"/>
    <property type="evidence" value="ECO:0007669"/>
    <property type="project" value="TreeGrafter"/>
</dbReference>
<evidence type="ECO:0000256" key="1">
    <source>
        <dbReference type="ARBA" id="ARBA00004409"/>
    </source>
</evidence>
<feature type="transmembrane region" description="Helical" evidence="10">
    <location>
        <begin position="209"/>
        <end position="226"/>
    </location>
</feature>
<comment type="subcellular location">
    <subcellularLocation>
        <location evidence="1">Golgi apparatus membrane</location>
        <topology evidence="1">Single-pass type IV membrane protein</topology>
    </subcellularLocation>
</comment>
<evidence type="ECO:0000256" key="9">
    <source>
        <dbReference type="SAM" id="Coils"/>
    </source>
</evidence>
<evidence type="ECO:0000256" key="5">
    <source>
        <dbReference type="ARBA" id="ARBA00022927"/>
    </source>
</evidence>
<gene>
    <name evidence="11" type="ORF">NDES1114_LOCUS27041</name>
</gene>
<protein>
    <recommendedName>
        <fullName evidence="12">Golgi SNAP receptor complex member 1</fullName>
    </recommendedName>
</protein>
<keyword evidence="5" id="KW-0653">Protein transport</keyword>
<keyword evidence="9" id="KW-0175">Coiled coil</keyword>
<proteinExistence type="inferred from homology"/>
<keyword evidence="3" id="KW-0813">Transport</keyword>
<evidence type="ECO:0000256" key="10">
    <source>
        <dbReference type="SAM" id="Phobius"/>
    </source>
</evidence>
<comment type="similarity">
    <text evidence="2">Belongs to the GOSR1 family.</text>
</comment>
<name>A0A7S1QIK6_NEODS</name>